<feature type="signal peptide" evidence="1">
    <location>
        <begin position="1"/>
        <end position="19"/>
    </location>
</feature>
<reference evidence="3 4" key="1">
    <citation type="submission" date="2017-05" db="EMBL/GenBank/DDBJ databases">
        <authorList>
            <person name="Varghese N."/>
            <person name="Submissions S."/>
        </authorList>
    </citation>
    <scope>NUCLEOTIDE SEQUENCE [LARGE SCALE GENOMIC DNA]</scope>
    <source>
        <strain evidence="3 4">DSM 27040</strain>
    </source>
</reference>
<proteinExistence type="predicted"/>
<keyword evidence="4" id="KW-1185">Reference proteome</keyword>
<dbReference type="Proteomes" id="UP000319040">
    <property type="component" value="Unassembled WGS sequence"/>
</dbReference>
<evidence type="ECO:0000259" key="2">
    <source>
        <dbReference type="Pfam" id="PF13349"/>
    </source>
</evidence>
<evidence type="ECO:0000313" key="4">
    <source>
        <dbReference type="Proteomes" id="UP000319040"/>
    </source>
</evidence>
<dbReference type="Pfam" id="PF13349">
    <property type="entry name" value="DUF4097"/>
    <property type="match status" value="1"/>
</dbReference>
<evidence type="ECO:0000256" key="1">
    <source>
        <dbReference type="SAM" id="SignalP"/>
    </source>
</evidence>
<dbReference type="EMBL" id="FXTB01000002">
    <property type="protein sequence ID" value="SMO53037.1"/>
    <property type="molecule type" value="Genomic_DNA"/>
</dbReference>
<dbReference type="OrthoDB" id="1119246at2"/>
<gene>
    <name evidence="3" type="ORF">SAMN06265379_102288</name>
</gene>
<feature type="chain" id="PRO_5021960602" description="DUF4097 domain-containing protein" evidence="1">
    <location>
        <begin position="20"/>
        <end position="335"/>
    </location>
</feature>
<dbReference type="AlphaFoldDB" id="A0A521C0S0"/>
<dbReference type="PANTHER" id="PTHR34094">
    <property type="match status" value="1"/>
</dbReference>
<keyword evidence="1" id="KW-0732">Signal</keyword>
<sequence>MKKLLLTLTVLFFWSSNYAQEIAQKKESTFKGIKKVMVNADFCTLKMIGYNKQELTFTGIIKSNENQEAYQIKISQEQDILHVNVVKPEEWISHWGELTLMLPQGISVDAVSQSGKIEVNDLQELNLSVRSESGHIVINSVQGTVAVNTGVGNLSVSDFTGDLKSNTKTGNVKVESLKGNCNISCYNGAIAISDVQGKLSVQGGTGNQEVEKVDGDINLKSSSGHMKLSNAKGNILCKTFNGNLKLFNVEGAYTIQSSKGNIVGTRVAFTTSSSFTTTEGNVKIQMDTKSNLAFELKSDNSFLRALGKSRKKSLKIGKGDILITGNSTTGSQAYY</sequence>
<dbReference type="PANTHER" id="PTHR34094:SF1">
    <property type="entry name" value="PROTEIN FAM185A"/>
    <property type="match status" value="1"/>
</dbReference>
<name>A0A521C0S0_SACCC</name>
<protein>
    <recommendedName>
        <fullName evidence="2">DUF4097 domain-containing protein</fullName>
    </recommendedName>
</protein>
<organism evidence="3 4">
    <name type="scientific">Saccharicrinis carchari</name>
    <dbReference type="NCBI Taxonomy" id="1168039"/>
    <lineage>
        <taxon>Bacteria</taxon>
        <taxon>Pseudomonadati</taxon>
        <taxon>Bacteroidota</taxon>
        <taxon>Bacteroidia</taxon>
        <taxon>Marinilabiliales</taxon>
        <taxon>Marinilabiliaceae</taxon>
        <taxon>Saccharicrinis</taxon>
    </lineage>
</organism>
<feature type="domain" description="DUF4097" evidence="2">
    <location>
        <begin position="65"/>
        <end position="222"/>
    </location>
</feature>
<evidence type="ECO:0000313" key="3">
    <source>
        <dbReference type="EMBL" id="SMO53037.1"/>
    </source>
</evidence>
<dbReference type="RefSeq" id="WP_142532586.1">
    <property type="nucleotide sequence ID" value="NZ_FXTB01000002.1"/>
</dbReference>
<accession>A0A521C0S0</accession>
<dbReference type="InterPro" id="IPR025164">
    <property type="entry name" value="Toastrack_DUF4097"/>
</dbReference>